<dbReference type="Pfam" id="PF00535">
    <property type="entry name" value="Glycos_transf_2"/>
    <property type="match status" value="1"/>
</dbReference>
<protein>
    <submittedName>
        <fullName evidence="2">Glycosyltransferase family 2 protein</fullName>
    </submittedName>
</protein>
<proteinExistence type="predicted"/>
<dbReference type="SUPFAM" id="SSF53448">
    <property type="entry name" value="Nucleotide-diphospho-sugar transferases"/>
    <property type="match status" value="1"/>
</dbReference>
<dbReference type="Gene3D" id="3.90.550.10">
    <property type="entry name" value="Spore Coat Polysaccharide Biosynthesis Protein SpsA, Chain A"/>
    <property type="match status" value="1"/>
</dbReference>
<name>A0AAX0S084_9BACI</name>
<organism evidence="2 3">
    <name type="scientific">Peribacillus butanolivorans</name>
    <dbReference type="NCBI Taxonomy" id="421767"/>
    <lineage>
        <taxon>Bacteria</taxon>
        <taxon>Bacillati</taxon>
        <taxon>Bacillota</taxon>
        <taxon>Bacilli</taxon>
        <taxon>Bacillales</taxon>
        <taxon>Bacillaceae</taxon>
        <taxon>Peribacillus</taxon>
    </lineage>
</organism>
<dbReference type="AlphaFoldDB" id="A0AAX0S084"/>
<dbReference type="PANTHER" id="PTHR48090">
    <property type="entry name" value="UNDECAPRENYL-PHOSPHATE 4-DEOXY-4-FORMAMIDO-L-ARABINOSE TRANSFERASE-RELATED"/>
    <property type="match status" value="1"/>
</dbReference>
<accession>A0AAX0S084</accession>
<dbReference type="CDD" id="cd04179">
    <property type="entry name" value="DPM_DPG-synthase_like"/>
    <property type="match status" value="1"/>
</dbReference>
<gene>
    <name evidence="2" type="ORF">CN689_22840</name>
</gene>
<dbReference type="EMBL" id="NUEQ01000092">
    <property type="protein sequence ID" value="PEJ27919.1"/>
    <property type="molecule type" value="Genomic_DNA"/>
</dbReference>
<dbReference type="Proteomes" id="UP000220106">
    <property type="component" value="Unassembled WGS sequence"/>
</dbReference>
<evidence type="ECO:0000313" key="2">
    <source>
        <dbReference type="EMBL" id="PEJ27919.1"/>
    </source>
</evidence>
<dbReference type="PANTHER" id="PTHR48090:SF7">
    <property type="entry name" value="RFBJ PROTEIN"/>
    <property type="match status" value="1"/>
</dbReference>
<dbReference type="InterPro" id="IPR029044">
    <property type="entry name" value="Nucleotide-diphossugar_trans"/>
</dbReference>
<evidence type="ECO:0000313" key="3">
    <source>
        <dbReference type="Proteomes" id="UP000220106"/>
    </source>
</evidence>
<sequence length="266" mass="30449">MRKQKVIVFLPAYNEEESIGEVIESIPRHFHQQVEVKVLVIDDGSRDHTVHVARKAGADYIVSFEKNRGLGAAVRSGLKESYELGADIAVMIDADGEYPSSQIPDLLEPIFKGEADYTMGSRFLGTINGMKLHRRLGNYFFTFVQSLLLRRWIYDGQSGMRAFTKQALEHAEIVHNYNYAQVLTLNLVRKGFRVKEVPIQYQVRSTGESFITFRGYLSSVIPAIWKEVKRPVQKVKIDVNAHQLKNMNTYKLEEDKWGNVIIANRN</sequence>
<dbReference type="RefSeq" id="WP_056527927.1">
    <property type="nucleotide sequence ID" value="NZ_NUEQ01000092.1"/>
</dbReference>
<dbReference type="InterPro" id="IPR001173">
    <property type="entry name" value="Glyco_trans_2-like"/>
</dbReference>
<feature type="domain" description="Glycosyltransferase 2-like" evidence="1">
    <location>
        <begin position="8"/>
        <end position="169"/>
    </location>
</feature>
<comment type="caution">
    <text evidence="2">The sequence shown here is derived from an EMBL/GenBank/DDBJ whole genome shotgun (WGS) entry which is preliminary data.</text>
</comment>
<reference evidence="2 3" key="1">
    <citation type="submission" date="2017-09" db="EMBL/GenBank/DDBJ databases">
        <title>Large-scale bioinformatics analysis of Bacillus genomes uncovers conserved roles of natural products in bacterial physiology.</title>
        <authorList>
            <consortium name="Agbiome Team Llc"/>
            <person name="Bleich R.M."/>
            <person name="Kirk G.J."/>
            <person name="Santa Maria K.C."/>
            <person name="Allen S.E."/>
            <person name="Farag S."/>
            <person name="Shank E.A."/>
            <person name="Bowers A."/>
        </authorList>
    </citation>
    <scope>NUCLEOTIDE SEQUENCE [LARGE SCALE GENOMIC DNA]</scope>
    <source>
        <strain evidence="2 3">AFS003229</strain>
    </source>
</reference>
<dbReference type="InterPro" id="IPR050256">
    <property type="entry name" value="Glycosyltransferase_2"/>
</dbReference>
<evidence type="ECO:0000259" key="1">
    <source>
        <dbReference type="Pfam" id="PF00535"/>
    </source>
</evidence>